<organism evidence="2 3">
    <name type="scientific">Methanoculleus methanifontis</name>
    <dbReference type="NCBI Taxonomy" id="2584086"/>
    <lineage>
        <taxon>Archaea</taxon>
        <taxon>Methanobacteriati</taxon>
        <taxon>Methanobacteriota</taxon>
        <taxon>Stenosarchaea group</taxon>
        <taxon>Methanomicrobia</taxon>
        <taxon>Methanomicrobiales</taxon>
        <taxon>Methanomicrobiaceae</taxon>
        <taxon>Methanoculleus</taxon>
    </lineage>
</organism>
<keyword evidence="1" id="KW-1133">Transmembrane helix</keyword>
<comment type="caution">
    <text evidence="2">The sequence shown here is derived from an EMBL/GenBank/DDBJ whole genome shotgun (WGS) entry which is preliminary data.</text>
</comment>
<dbReference type="Proteomes" id="UP001168423">
    <property type="component" value="Unassembled WGS sequence"/>
</dbReference>
<keyword evidence="1" id="KW-0812">Transmembrane</keyword>
<evidence type="ECO:0000256" key="1">
    <source>
        <dbReference type="SAM" id="Phobius"/>
    </source>
</evidence>
<dbReference type="PANTHER" id="PTHR35902">
    <property type="entry name" value="S-LAYER DOMAIN-LIKE PROTEIN-RELATED"/>
    <property type="match status" value="1"/>
</dbReference>
<name>A0ABT8M0B5_9EURY</name>
<reference evidence="2" key="1">
    <citation type="submission" date="2019-05" db="EMBL/GenBank/DDBJ databases">
        <title>Isolation and characterization of methanogens from the cold seep sediment at Four-Way Closure Ridge.</title>
        <authorList>
            <person name="You Y.-T."/>
            <person name="Chen S.-C."/>
            <person name="Zhang W.-L."/>
            <person name="Lai M.-C."/>
        </authorList>
    </citation>
    <scope>NUCLEOTIDE SEQUENCE</scope>
    <source>
        <strain evidence="2">FWC-SCC3</strain>
    </source>
</reference>
<gene>
    <name evidence="2" type="ORF">FGW20_05240</name>
</gene>
<dbReference type="InterPro" id="IPR013783">
    <property type="entry name" value="Ig-like_fold"/>
</dbReference>
<sequence>MVGKRLSAEGRKGHPGLVVLLGLLALLCSLVPVASAAPADVTVVSSSLDPPVLMKGDTGTLTVVIQNTGADTVAIRSARLYGSGVVPLSDPYPSVGELGAGNSKTFTFTVRADGGEGTFYPQFVLDFRDAGSLRYPVPVQVENTPLSASVIEKPDAFSASRTADITVRVGNPRPNAASGVQVVPQGSGFAVTPTGGFIGTLAPDASGMVTFNLTPAAETDVTFQVVWRNGINTHTADLMLPVAFGEDKRQADPVITNVEVTPIAGGYRIVGDVTNAGLESARSVLITPGAPATPTDPFRVYVVGTLDPDDISSFEVTFRSGAGVAEIPVVVEYRDDDGNRYTATTMVGLGNAAAPLDEREDGGFPVTGIIVVVLVALGVGGAIYYFWKRT</sequence>
<protein>
    <recommendedName>
        <fullName evidence="4">CARDB domain-containing protein</fullName>
    </recommendedName>
</protein>
<evidence type="ECO:0000313" key="2">
    <source>
        <dbReference type="EMBL" id="MDN7012454.1"/>
    </source>
</evidence>
<dbReference type="EMBL" id="VCYI01000005">
    <property type="protein sequence ID" value="MDN7012454.1"/>
    <property type="molecule type" value="Genomic_DNA"/>
</dbReference>
<feature type="transmembrane region" description="Helical" evidence="1">
    <location>
        <begin position="364"/>
        <end position="387"/>
    </location>
</feature>
<evidence type="ECO:0000313" key="3">
    <source>
        <dbReference type="Proteomes" id="UP001168423"/>
    </source>
</evidence>
<evidence type="ECO:0008006" key="4">
    <source>
        <dbReference type="Google" id="ProtNLM"/>
    </source>
</evidence>
<keyword evidence="3" id="KW-1185">Reference proteome</keyword>
<proteinExistence type="predicted"/>
<dbReference type="Gene3D" id="2.60.40.10">
    <property type="entry name" value="Immunoglobulins"/>
    <property type="match status" value="1"/>
</dbReference>
<dbReference type="PANTHER" id="PTHR35902:SF6">
    <property type="entry name" value="CONSERVED WITHIN P. AEROPHILUM"/>
    <property type="match status" value="1"/>
</dbReference>
<accession>A0ABT8M0B5</accession>
<keyword evidence="1" id="KW-0472">Membrane</keyword>